<dbReference type="GO" id="GO:0003690">
    <property type="term" value="F:double-stranded DNA binding"/>
    <property type="evidence" value="ECO:0007669"/>
    <property type="project" value="TreeGrafter"/>
</dbReference>
<accession>A0A7D9CZ56</accession>
<dbReference type="SUPFAM" id="SSF56784">
    <property type="entry name" value="HAD-like"/>
    <property type="match status" value="1"/>
</dbReference>
<dbReference type="NCBIfam" id="TIGR01662">
    <property type="entry name" value="HAD-SF-IIIA"/>
    <property type="match status" value="1"/>
</dbReference>
<dbReference type="InterPro" id="IPR006549">
    <property type="entry name" value="HAD-SF_hydro_IIIA"/>
</dbReference>
<dbReference type="Gene3D" id="3.40.50.1000">
    <property type="entry name" value="HAD superfamily/HAD-like"/>
    <property type="match status" value="1"/>
</dbReference>
<dbReference type="Proteomes" id="UP000478008">
    <property type="component" value="Unassembled WGS sequence"/>
</dbReference>
<dbReference type="Pfam" id="PF08645">
    <property type="entry name" value="PNK3P"/>
    <property type="match status" value="1"/>
</dbReference>
<evidence type="ECO:0000313" key="2">
    <source>
        <dbReference type="Proteomes" id="UP000478008"/>
    </source>
</evidence>
<dbReference type="GO" id="GO:0046404">
    <property type="term" value="F:ATP-dependent polydeoxyribonucleotide 5'-hydroxyl-kinase activity"/>
    <property type="evidence" value="ECO:0007669"/>
    <property type="project" value="TreeGrafter"/>
</dbReference>
<proteinExistence type="predicted"/>
<protein>
    <submittedName>
        <fullName evidence="1">DEBR0S4_10748g1_1</fullName>
    </submittedName>
</protein>
<keyword evidence="2" id="KW-1185">Reference proteome</keyword>
<dbReference type="EMBL" id="CABFWN010000004">
    <property type="protein sequence ID" value="VUG19111.1"/>
    <property type="molecule type" value="Genomic_DNA"/>
</dbReference>
<dbReference type="PANTHER" id="PTHR12083">
    <property type="entry name" value="BIFUNCTIONAL POLYNUCLEOTIDE PHOSPHATASE/KINASE"/>
    <property type="match status" value="1"/>
</dbReference>
<evidence type="ECO:0000313" key="1">
    <source>
        <dbReference type="EMBL" id="VUG19111.1"/>
    </source>
</evidence>
<dbReference type="InterPro" id="IPR013954">
    <property type="entry name" value="PNK3P"/>
</dbReference>
<name>A0A7D9CZ56_DEKBR</name>
<sequence length="220" mass="25070">MRMNRFRQFPKSMLIGGEIYHYQEIRYRKNCERIGSHMLRMYNDKFLSIRLGDKSLTGKKYSIAGFDMDETIITTQSGTRFGHGAWDWCIKYPEVVSRLKELETIHSNDDTIKVIAIFTNQGAINNTKRSKSLSGFTHKISSIIKKLSTLTSLPIVIYAATRDPQANKNVLAKKAAKIARKPDIGMFQQLLNDINATKEDVSYQDSFFCGDAAGRPGRFQ</sequence>
<dbReference type="AlphaFoldDB" id="A0A7D9CZ56"/>
<gene>
    <name evidence="1" type="ORF">DEBR0S4_10748G</name>
</gene>
<organism evidence="1 2">
    <name type="scientific">Dekkera bruxellensis</name>
    <name type="common">Brettanomyces custersii</name>
    <dbReference type="NCBI Taxonomy" id="5007"/>
    <lineage>
        <taxon>Eukaryota</taxon>
        <taxon>Fungi</taxon>
        <taxon>Dikarya</taxon>
        <taxon>Ascomycota</taxon>
        <taxon>Saccharomycotina</taxon>
        <taxon>Pichiomycetes</taxon>
        <taxon>Pichiales</taxon>
        <taxon>Pichiaceae</taxon>
        <taxon>Brettanomyces</taxon>
    </lineage>
</organism>
<dbReference type="GO" id="GO:0006281">
    <property type="term" value="P:DNA repair"/>
    <property type="evidence" value="ECO:0007669"/>
    <property type="project" value="TreeGrafter"/>
</dbReference>
<dbReference type="InterPro" id="IPR036412">
    <property type="entry name" value="HAD-like_sf"/>
</dbReference>
<dbReference type="GO" id="GO:0046403">
    <property type="term" value="F:polynucleotide 3'-phosphatase activity"/>
    <property type="evidence" value="ECO:0007669"/>
    <property type="project" value="TreeGrafter"/>
</dbReference>
<dbReference type="InterPro" id="IPR023214">
    <property type="entry name" value="HAD_sf"/>
</dbReference>
<reference evidence="1 2" key="1">
    <citation type="submission" date="2019-07" db="EMBL/GenBank/DDBJ databases">
        <authorList>
            <person name="Friedrich A."/>
            <person name="Schacherer J."/>
        </authorList>
    </citation>
    <scope>NUCLEOTIDE SEQUENCE [LARGE SCALE GENOMIC DNA]</scope>
</reference>
<dbReference type="PANTHER" id="PTHR12083:SF9">
    <property type="entry name" value="BIFUNCTIONAL POLYNUCLEOTIDE PHOSPHATASE_KINASE"/>
    <property type="match status" value="1"/>
</dbReference>